<dbReference type="AlphaFoldDB" id="A0A916WWN8"/>
<evidence type="ECO:0000313" key="2">
    <source>
        <dbReference type="EMBL" id="GGB36311.1"/>
    </source>
</evidence>
<accession>A0A916WWN8</accession>
<dbReference type="EMBL" id="BMIH01000003">
    <property type="protein sequence ID" value="GGB36311.1"/>
    <property type="molecule type" value="Genomic_DNA"/>
</dbReference>
<feature type="chain" id="PRO_5038070113" evidence="1">
    <location>
        <begin position="21"/>
        <end position="159"/>
    </location>
</feature>
<sequence>MKRAALITLAVACAATPAVGQTLKPLAEARLRWEHVDQGGLPDAADAVTVRLRTGLSLEAGRWSALAEAQGNLAIVGDYFDGVHPDARRPLIGDPQSIGLYRAQVQYRAPGITLTGGRQRLILEDERFVGAAAIRNNGQSFDAVRAEVAPIKGVKADIT</sequence>
<reference evidence="2" key="2">
    <citation type="submission" date="2020-09" db="EMBL/GenBank/DDBJ databases">
        <authorList>
            <person name="Sun Q."/>
            <person name="Zhou Y."/>
        </authorList>
    </citation>
    <scope>NUCLEOTIDE SEQUENCE</scope>
    <source>
        <strain evidence="2">CGMCC 1.15330</strain>
    </source>
</reference>
<keyword evidence="3" id="KW-1185">Reference proteome</keyword>
<proteinExistence type="predicted"/>
<feature type="signal peptide" evidence="1">
    <location>
        <begin position="1"/>
        <end position="20"/>
    </location>
</feature>
<dbReference type="Proteomes" id="UP000623067">
    <property type="component" value="Unassembled WGS sequence"/>
</dbReference>
<gene>
    <name evidence="2" type="ORF">GCM10011380_27110</name>
</gene>
<keyword evidence="1" id="KW-0732">Signal</keyword>
<evidence type="ECO:0000313" key="3">
    <source>
        <dbReference type="Proteomes" id="UP000623067"/>
    </source>
</evidence>
<comment type="caution">
    <text evidence="2">The sequence shown here is derived from an EMBL/GenBank/DDBJ whole genome shotgun (WGS) entry which is preliminary data.</text>
</comment>
<name>A0A916WWN8_9SPHN</name>
<protein>
    <submittedName>
        <fullName evidence="2">Uncharacterized protein</fullName>
    </submittedName>
</protein>
<evidence type="ECO:0000256" key="1">
    <source>
        <dbReference type="SAM" id="SignalP"/>
    </source>
</evidence>
<organism evidence="2 3">
    <name type="scientific">Sphingomonas metalli</name>
    <dbReference type="NCBI Taxonomy" id="1779358"/>
    <lineage>
        <taxon>Bacteria</taxon>
        <taxon>Pseudomonadati</taxon>
        <taxon>Pseudomonadota</taxon>
        <taxon>Alphaproteobacteria</taxon>
        <taxon>Sphingomonadales</taxon>
        <taxon>Sphingomonadaceae</taxon>
        <taxon>Sphingomonas</taxon>
    </lineage>
</organism>
<reference evidence="2" key="1">
    <citation type="journal article" date="2014" name="Int. J. Syst. Evol. Microbiol.">
        <title>Complete genome sequence of Corynebacterium casei LMG S-19264T (=DSM 44701T), isolated from a smear-ripened cheese.</title>
        <authorList>
            <consortium name="US DOE Joint Genome Institute (JGI-PGF)"/>
            <person name="Walter F."/>
            <person name="Albersmeier A."/>
            <person name="Kalinowski J."/>
            <person name="Ruckert C."/>
        </authorList>
    </citation>
    <scope>NUCLEOTIDE SEQUENCE</scope>
    <source>
        <strain evidence="2">CGMCC 1.15330</strain>
    </source>
</reference>